<reference evidence="2 3" key="1">
    <citation type="submission" date="2016-05" db="EMBL/GenBank/DDBJ databases">
        <title>A degradative enzymes factory behind the ericoid mycorrhizal symbiosis.</title>
        <authorList>
            <consortium name="DOE Joint Genome Institute"/>
            <person name="Martino E."/>
            <person name="Morin E."/>
            <person name="Grelet G."/>
            <person name="Kuo A."/>
            <person name="Kohler A."/>
            <person name="Daghino S."/>
            <person name="Barry K."/>
            <person name="Choi C."/>
            <person name="Cichocki N."/>
            <person name="Clum A."/>
            <person name="Copeland A."/>
            <person name="Hainaut M."/>
            <person name="Haridas S."/>
            <person name="Labutti K."/>
            <person name="Lindquist E."/>
            <person name="Lipzen A."/>
            <person name="Khouja H.-R."/>
            <person name="Murat C."/>
            <person name="Ohm R."/>
            <person name="Olson A."/>
            <person name="Spatafora J."/>
            <person name="Veneault-Fourrey C."/>
            <person name="Henrissat B."/>
            <person name="Grigoriev I."/>
            <person name="Martin F."/>
            <person name="Perotto S."/>
        </authorList>
    </citation>
    <scope>NUCLEOTIDE SEQUENCE [LARGE SCALE GENOMIC DNA]</scope>
    <source>
        <strain evidence="2 3">UAMH 7357</strain>
    </source>
</reference>
<evidence type="ECO:0000313" key="2">
    <source>
        <dbReference type="EMBL" id="PMD25774.1"/>
    </source>
</evidence>
<keyword evidence="3" id="KW-1185">Reference proteome</keyword>
<gene>
    <name evidence="2" type="ORF">NA56DRAFT_385411</name>
</gene>
<evidence type="ECO:0000313" key="3">
    <source>
        <dbReference type="Proteomes" id="UP000235672"/>
    </source>
</evidence>
<accession>A0A2J6QHN3</accession>
<name>A0A2J6QHN3_9HELO</name>
<organism evidence="2 3">
    <name type="scientific">Hyaloscypha hepaticicola</name>
    <dbReference type="NCBI Taxonomy" id="2082293"/>
    <lineage>
        <taxon>Eukaryota</taxon>
        <taxon>Fungi</taxon>
        <taxon>Dikarya</taxon>
        <taxon>Ascomycota</taxon>
        <taxon>Pezizomycotina</taxon>
        <taxon>Leotiomycetes</taxon>
        <taxon>Helotiales</taxon>
        <taxon>Hyaloscyphaceae</taxon>
        <taxon>Hyaloscypha</taxon>
    </lineage>
</organism>
<evidence type="ECO:0000256" key="1">
    <source>
        <dbReference type="SAM" id="MobiDB-lite"/>
    </source>
</evidence>
<dbReference type="Proteomes" id="UP000235672">
    <property type="component" value="Unassembled WGS sequence"/>
</dbReference>
<protein>
    <submittedName>
        <fullName evidence="2">Uncharacterized protein</fullName>
    </submittedName>
</protein>
<dbReference type="EMBL" id="KZ613469">
    <property type="protein sequence ID" value="PMD25774.1"/>
    <property type="molecule type" value="Genomic_DNA"/>
</dbReference>
<sequence>MLYIGMPLNSKAFLLAIILLEPECRFENHAAFIYCSTSVVYSECQIFDKIMNEPHHSTFLVLGGPARLASWKHQTRPQKKRITKLKLVPDVRKECGSCDPVKTVLSLHLFWGSTIYSADWSVKRKKKEKESPKVERPPSGGLEPPTSRLSVYNSRTISNQNVFC</sequence>
<proteinExistence type="predicted"/>
<dbReference type="AlphaFoldDB" id="A0A2J6QHN3"/>
<feature type="region of interest" description="Disordered" evidence="1">
    <location>
        <begin position="126"/>
        <end position="149"/>
    </location>
</feature>